<protein>
    <recommendedName>
        <fullName evidence="1">MIP18 family-like domain-containing protein</fullName>
    </recommendedName>
</protein>
<reference evidence="3" key="1">
    <citation type="submission" date="2014-08" db="EMBL/GenBank/DDBJ databases">
        <authorList>
            <person name="Edwards T."/>
        </authorList>
    </citation>
    <scope>NUCLEOTIDE SEQUENCE [LARGE SCALE GENOMIC DNA]</scope>
</reference>
<feature type="domain" description="MIP18 family-like" evidence="1">
    <location>
        <begin position="15"/>
        <end position="79"/>
    </location>
</feature>
<evidence type="ECO:0000313" key="3">
    <source>
        <dbReference type="Proteomes" id="UP000182888"/>
    </source>
</evidence>
<dbReference type="Proteomes" id="UP000182888">
    <property type="component" value="Unassembled WGS sequence"/>
</dbReference>
<accession>A0A0K2W6L0</accession>
<dbReference type="Pfam" id="PF01883">
    <property type="entry name" value="FeS_assembly_P"/>
    <property type="match status" value="1"/>
</dbReference>
<dbReference type="SUPFAM" id="SSF117916">
    <property type="entry name" value="Fe-S cluster assembly (FSCA) domain-like"/>
    <property type="match status" value="1"/>
</dbReference>
<organism evidence="2 3">
    <name type="scientific">Mesorhizobium plurifarium</name>
    <dbReference type="NCBI Taxonomy" id="69974"/>
    <lineage>
        <taxon>Bacteria</taxon>
        <taxon>Pseudomonadati</taxon>
        <taxon>Pseudomonadota</taxon>
        <taxon>Alphaproteobacteria</taxon>
        <taxon>Hyphomicrobiales</taxon>
        <taxon>Phyllobacteriaceae</taxon>
        <taxon>Mesorhizobium</taxon>
    </lineage>
</organism>
<sequence length="270" mass="30596">MSVRADLRGNRQGELWRSLEGVNDPELDEPVTEMGFVERAEVLVDGSVAVDFRLPTYWCSPNFAFLMLDGMRQALEALSWSPAYRIRLHDHMFAEEVNRGVEAGKTFGQIFGELAGDEDIAGLRGTFARKAYLRRQEAMLLGLRQQGLTDREILGMDLLAYDTARLEGEEAVKQKPRYRDAFLLRWPGRRPTEPVFVTWEGSPIPPEALGAYLAELRSVRINMEFNGALCRGLKTTRYKELEMVDGEPTLVDFILDRVPSRDCASRPAHS</sequence>
<dbReference type="AlphaFoldDB" id="A0A0K2W6L0"/>
<dbReference type="EMBL" id="CCND01000050">
    <property type="protein sequence ID" value="CDX62834.1"/>
    <property type="molecule type" value="Genomic_DNA"/>
</dbReference>
<dbReference type="InterPro" id="IPR002744">
    <property type="entry name" value="MIP18-like"/>
</dbReference>
<evidence type="ECO:0000259" key="1">
    <source>
        <dbReference type="Pfam" id="PF01883"/>
    </source>
</evidence>
<name>A0A0K2W6L0_MESPL</name>
<gene>
    <name evidence="2" type="ORF">MPL1032_70086</name>
</gene>
<dbReference type="Gene3D" id="3.30.300.130">
    <property type="entry name" value="Fe-S cluster assembly (FSCA)"/>
    <property type="match status" value="1"/>
</dbReference>
<proteinExistence type="predicted"/>
<evidence type="ECO:0000313" key="2">
    <source>
        <dbReference type="EMBL" id="CDX62834.1"/>
    </source>
</evidence>
<dbReference type="InterPro" id="IPR034904">
    <property type="entry name" value="FSCA_dom_sf"/>
</dbReference>